<dbReference type="Proteomes" id="UP001235849">
    <property type="component" value="Unassembled WGS sequence"/>
</dbReference>
<protein>
    <submittedName>
        <fullName evidence="3">HEAT repeat domain-containing protein</fullName>
    </submittedName>
</protein>
<dbReference type="Pfam" id="PF13646">
    <property type="entry name" value="HEAT_2"/>
    <property type="match status" value="2"/>
</dbReference>
<evidence type="ECO:0000313" key="3">
    <source>
        <dbReference type="EMBL" id="MDJ1174388.1"/>
    </source>
</evidence>
<keyword evidence="1" id="KW-0042">Antenna complex</keyword>
<accession>A0ABT7B5D8</accession>
<dbReference type="Gene3D" id="1.25.10.10">
    <property type="entry name" value="Leucine-rich Repeat Variant"/>
    <property type="match status" value="3"/>
</dbReference>
<dbReference type="RefSeq" id="WP_283766718.1">
    <property type="nucleotide sequence ID" value="NZ_JAQOSO010000055.1"/>
</dbReference>
<sequence length="444" mass="49569">MKRLKTAIASQGHHDGEQEDQLYLEFQHQVQVWQEGIGDDRRLELLDLGLRVLRSGDFQMRWDVAKLLPKLGSRAIAPLLQLLADEEEDEELRWFAGSILEKFNQPVVIAGLLEVLRTTESEELRALGADILSSFGDSALAVLQELLENPMTRELAVGALIRIRHPEVISALLKVVPDENPQVYTLALEGLSYFQDPRVVPALMMGLEHVMARVRSAAVVGLGLRCDRHSLSLVSKEQVVGKLRDRLWDFDLQVCKQAAIALGRLATLEGAIALSAILRSHCTPKPLQQSTIQGLGLMLDSDSEVAHFALETLLERFLSGRYSETITLEIVKGVAQVQPQEQRERVTSALIEGLNLEFSPRVKGEIALSLGYLKCDREATPKEYRALASLIELLAQEEMTVRLHAIAALKPFGDRAYQQLQYLSEQANVPRKLQDGLAIALQEW</sequence>
<reference evidence="3 4" key="1">
    <citation type="submission" date="2023-01" db="EMBL/GenBank/DDBJ databases">
        <title>Novel diversity within Roseofilum (Cyanobacteria; Desertifilaceae) from marine benthic mats with descriptions of four novel species.</title>
        <authorList>
            <person name="Wang Y."/>
            <person name="Berthold D.E."/>
            <person name="Hu J."/>
            <person name="Lefler F.W."/>
            <person name="Laughinghouse H.D. IV."/>
        </authorList>
    </citation>
    <scope>NUCLEOTIDE SEQUENCE [LARGE SCALE GENOMIC DNA]</scope>
    <source>
        <strain evidence="3 4">BLCC-M114</strain>
    </source>
</reference>
<dbReference type="InterPro" id="IPR011989">
    <property type="entry name" value="ARM-like"/>
</dbReference>
<dbReference type="PANTHER" id="PTHR12697:SF5">
    <property type="entry name" value="DEOXYHYPUSINE HYDROXYLASE"/>
    <property type="match status" value="1"/>
</dbReference>
<dbReference type="InterPro" id="IPR016024">
    <property type="entry name" value="ARM-type_fold"/>
</dbReference>
<organism evidence="3 4">
    <name type="scientific">Roseofilum capinflatum BLCC-M114</name>
    <dbReference type="NCBI Taxonomy" id="3022440"/>
    <lineage>
        <taxon>Bacteria</taxon>
        <taxon>Bacillati</taxon>
        <taxon>Cyanobacteriota</taxon>
        <taxon>Cyanophyceae</taxon>
        <taxon>Desertifilales</taxon>
        <taxon>Desertifilaceae</taxon>
        <taxon>Roseofilum</taxon>
        <taxon>Roseofilum capinflatum</taxon>
    </lineage>
</organism>
<name>A0ABT7B5D8_9CYAN</name>
<evidence type="ECO:0000313" key="4">
    <source>
        <dbReference type="Proteomes" id="UP001235849"/>
    </source>
</evidence>
<dbReference type="SMART" id="SM00567">
    <property type="entry name" value="EZ_HEAT"/>
    <property type="match status" value="6"/>
</dbReference>
<comment type="caution">
    <text evidence="3">The sequence shown here is derived from an EMBL/GenBank/DDBJ whole genome shotgun (WGS) entry which is preliminary data.</text>
</comment>
<evidence type="ECO:0000256" key="1">
    <source>
        <dbReference type="ARBA" id="ARBA00022549"/>
    </source>
</evidence>
<gene>
    <name evidence="3" type="ORF">PMG25_09830</name>
</gene>
<dbReference type="EMBL" id="JAQOSO010000055">
    <property type="protein sequence ID" value="MDJ1174388.1"/>
    <property type="molecule type" value="Genomic_DNA"/>
</dbReference>
<evidence type="ECO:0000256" key="2">
    <source>
        <dbReference type="ARBA" id="ARBA00022738"/>
    </source>
</evidence>
<proteinExistence type="predicted"/>
<dbReference type="PANTHER" id="PTHR12697">
    <property type="entry name" value="PBS LYASE HEAT-LIKE PROTEIN"/>
    <property type="match status" value="1"/>
</dbReference>
<dbReference type="InterPro" id="IPR004155">
    <property type="entry name" value="PBS_lyase_HEAT"/>
</dbReference>
<dbReference type="SUPFAM" id="SSF48371">
    <property type="entry name" value="ARM repeat"/>
    <property type="match status" value="2"/>
</dbReference>
<keyword evidence="4" id="KW-1185">Reference proteome</keyword>
<keyword evidence="2" id="KW-0605">Phycobilisome</keyword>